<dbReference type="EMBL" id="BKCJ011108108">
    <property type="protein sequence ID" value="GFC87008.1"/>
    <property type="molecule type" value="Genomic_DNA"/>
</dbReference>
<sequence length="36" mass="3313">VCCGVSDGVVVGSGGLWWSGNETGGDGIVGSGGETG</sequence>
<dbReference type="AlphaFoldDB" id="A0A699RNN2"/>
<organism evidence="1">
    <name type="scientific">Tanacetum cinerariifolium</name>
    <name type="common">Dalmatian daisy</name>
    <name type="synonym">Chrysanthemum cinerariifolium</name>
    <dbReference type="NCBI Taxonomy" id="118510"/>
    <lineage>
        <taxon>Eukaryota</taxon>
        <taxon>Viridiplantae</taxon>
        <taxon>Streptophyta</taxon>
        <taxon>Embryophyta</taxon>
        <taxon>Tracheophyta</taxon>
        <taxon>Spermatophyta</taxon>
        <taxon>Magnoliopsida</taxon>
        <taxon>eudicotyledons</taxon>
        <taxon>Gunneridae</taxon>
        <taxon>Pentapetalae</taxon>
        <taxon>asterids</taxon>
        <taxon>campanulids</taxon>
        <taxon>Asterales</taxon>
        <taxon>Asteraceae</taxon>
        <taxon>Asteroideae</taxon>
        <taxon>Anthemideae</taxon>
        <taxon>Anthemidinae</taxon>
        <taxon>Tanacetum</taxon>
    </lineage>
</organism>
<name>A0A699RNN2_TANCI</name>
<evidence type="ECO:0000313" key="1">
    <source>
        <dbReference type="EMBL" id="GFC87008.1"/>
    </source>
</evidence>
<accession>A0A699RNN2</accession>
<comment type="caution">
    <text evidence="1">The sequence shown here is derived from an EMBL/GenBank/DDBJ whole genome shotgun (WGS) entry which is preliminary data.</text>
</comment>
<gene>
    <name evidence="1" type="ORF">Tci_858978</name>
</gene>
<reference evidence="1" key="1">
    <citation type="journal article" date="2019" name="Sci. Rep.">
        <title>Draft genome of Tanacetum cinerariifolium, the natural source of mosquito coil.</title>
        <authorList>
            <person name="Yamashiro T."/>
            <person name="Shiraishi A."/>
            <person name="Satake H."/>
            <person name="Nakayama K."/>
        </authorList>
    </citation>
    <scope>NUCLEOTIDE SEQUENCE</scope>
</reference>
<feature type="non-terminal residue" evidence="1">
    <location>
        <position position="1"/>
    </location>
</feature>
<proteinExistence type="predicted"/>
<protein>
    <submittedName>
        <fullName evidence="1">Uncharacterized protein</fullName>
    </submittedName>
</protein>